<gene>
    <name evidence="2" type="ORF">BN1204_005080</name>
</gene>
<organism evidence="2">
    <name type="scientific">Neospora caninum (strain Liverpool)</name>
    <dbReference type="NCBI Taxonomy" id="572307"/>
    <lineage>
        <taxon>Eukaryota</taxon>
        <taxon>Sar</taxon>
        <taxon>Alveolata</taxon>
        <taxon>Apicomplexa</taxon>
        <taxon>Conoidasida</taxon>
        <taxon>Coccidia</taxon>
        <taxon>Eucoccidiorida</taxon>
        <taxon>Eimeriorina</taxon>
        <taxon>Sarcocystidae</taxon>
        <taxon>Neospora</taxon>
    </lineage>
</organism>
<keyword evidence="2" id="KW-0418">Kinase</keyword>
<feature type="region of interest" description="Disordered" evidence="1">
    <location>
        <begin position="81"/>
        <end position="114"/>
    </location>
</feature>
<evidence type="ECO:0000256" key="1">
    <source>
        <dbReference type="SAM" id="MobiDB-lite"/>
    </source>
</evidence>
<dbReference type="GO" id="GO:0004672">
    <property type="term" value="F:protein kinase activity"/>
    <property type="evidence" value="ECO:0007669"/>
    <property type="project" value="InterPro"/>
</dbReference>
<dbReference type="PROSITE" id="PS00108">
    <property type="entry name" value="PROTEIN_KINASE_ST"/>
    <property type="match status" value="1"/>
</dbReference>
<sequence length="544" mass="60148">MMGASDSAQVPDSIPLGRGIVAHIDKSCCQGAGGYGVVYGGHLSPSGQLVAIKAVQRHQQVLLLLSRMRKYQLEQHRVDVLPENSRPTTGSSPLVAEEENHRKDSTDSYGDAPAVTMRLGSRGASRPGDGVMCALPPHPILPLPSSMPACDDGDLNPTSGDAEANVENGEGKSGVGSDSQGAERACERAADSNACHLAAKRFEHEEFAPEAEAQIGTTQEEKRETAFIHGDIKVENLMFGHSPPKLEDLTIVELDTLLPHIPDADGLTPLPLNCPALGEKFLKETDLANLNSSATRHKETEATTLKAPDTQERQRHWADRPCKLSLKGFVGWRVTEFLSLSCLRLHRRVPFLSDVVRRNAVLSTGATSRLGAEPLFRRAKRNYSTFCENFMGRLLYTNRRYRAGDAAEALRHPWIGCMAWLLEEEEKKKERRGRQPRDERPGRRDTRPTGRQPRGRRGEGERRRLSFHWQHRDTGRIRFGAGRVRSISIGPRRTRGKGRIRSCFESTKLRDEAFHCGLSELDGCSDRLGGGRGPLEPRDVADCS</sequence>
<keyword evidence="2" id="KW-0808">Transferase</keyword>
<dbReference type="AlphaFoldDB" id="A0A0F7U889"/>
<feature type="compositionally biased region" description="Basic and acidic residues" evidence="1">
    <location>
        <begin position="456"/>
        <end position="465"/>
    </location>
</feature>
<evidence type="ECO:0000313" key="2">
    <source>
        <dbReference type="EMBL" id="CEL64622.1"/>
    </source>
</evidence>
<feature type="region of interest" description="Disordered" evidence="1">
    <location>
        <begin position="428"/>
        <end position="465"/>
    </location>
</feature>
<accession>A0A0F7U889</accession>
<feature type="region of interest" description="Disordered" evidence="1">
    <location>
        <begin position="146"/>
        <end position="180"/>
    </location>
</feature>
<protein>
    <submittedName>
        <fullName evidence="2">CMGC kinase, MAPK family, MEK kinase-related (Incomplete catalytic triad), putative</fullName>
    </submittedName>
</protein>
<dbReference type="EMBL" id="LN714476">
    <property type="protein sequence ID" value="CEL64622.1"/>
    <property type="molecule type" value="Genomic_DNA"/>
</dbReference>
<name>A0A0F7U889_NEOCL</name>
<dbReference type="InterPro" id="IPR008271">
    <property type="entry name" value="Ser/Thr_kinase_AS"/>
</dbReference>
<feature type="compositionally biased region" description="Basic and acidic residues" evidence="1">
    <location>
        <begin position="428"/>
        <end position="448"/>
    </location>
</feature>
<proteinExistence type="predicted"/>
<reference evidence="2" key="1">
    <citation type="journal article" date="2015" name="PLoS ONE">
        <title>Comprehensive Evaluation of Toxoplasma gondii VEG and Neospora caninum LIV Genomes with Tachyzoite Stage Transcriptome and Proteome Defines Novel Transcript Features.</title>
        <authorList>
            <person name="Ramaprasad A."/>
            <person name="Mourier T."/>
            <person name="Naeem R."/>
            <person name="Malas T.B."/>
            <person name="Moussa E."/>
            <person name="Panigrahi A."/>
            <person name="Vermont S.J."/>
            <person name="Otto T.D."/>
            <person name="Wastling J."/>
            <person name="Pain A."/>
        </authorList>
    </citation>
    <scope>NUCLEOTIDE SEQUENCE</scope>
    <source>
        <strain evidence="2">Liverpool</strain>
    </source>
</reference>